<dbReference type="AlphaFoldDB" id="A0A346PM86"/>
<organism evidence="2 3">
    <name type="scientific">Natrarchaeobaculum sulfurireducens</name>
    <dbReference type="NCBI Taxonomy" id="2044521"/>
    <lineage>
        <taxon>Archaea</taxon>
        <taxon>Methanobacteriati</taxon>
        <taxon>Methanobacteriota</taxon>
        <taxon>Stenosarchaea group</taxon>
        <taxon>Halobacteria</taxon>
        <taxon>Halobacteriales</taxon>
        <taxon>Natrialbaceae</taxon>
        <taxon>Natrarchaeobaculum</taxon>
    </lineage>
</organism>
<proteinExistence type="predicted"/>
<protein>
    <submittedName>
        <fullName evidence="2">Uncharacterized protein</fullName>
    </submittedName>
</protein>
<keyword evidence="1" id="KW-0812">Transmembrane</keyword>
<keyword evidence="1" id="KW-1133">Transmembrane helix</keyword>
<dbReference type="Proteomes" id="UP000258613">
    <property type="component" value="Chromosome"/>
</dbReference>
<gene>
    <name evidence="2" type="ORF">AArcMg_0608</name>
</gene>
<dbReference type="OrthoDB" id="200669at2157"/>
<dbReference type="KEGG" id="nag:AArcMg_0608"/>
<dbReference type="RefSeq" id="WP_117367376.1">
    <property type="nucleotide sequence ID" value="NZ_CP027033.1"/>
</dbReference>
<keyword evidence="1" id="KW-0472">Membrane</keyword>
<feature type="transmembrane region" description="Helical" evidence="1">
    <location>
        <begin position="6"/>
        <end position="27"/>
    </location>
</feature>
<dbReference type="EMBL" id="CP027033">
    <property type="protein sequence ID" value="AXR80631.1"/>
    <property type="molecule type" value="Genomic_DNA"/>
</dbReference>
<evidence type="ECO:0000313" key="3">
    <source>
        <dbReference type="Proteomes" id="UP000258613"/>
    </source>
</evidence>
<reference evidence="3" key="1">
    <citation type="submission" date="2018-02" db="EMBL/GenBank/DDBJ databases">
        <title>Phenotypic and genomic properties of facultatively anaerobic sulfur-reducing natronoarchaea from hypersaline soda lakes.</title>
        <authorList>
            <person name="Sorokin D.Y."/>
            <person name="Kublanov I.V."/>
            <person name="Roman P."/>
            <person name="Sinninghe Damste J.S."/>
            <person name="Golyshin P.N."/>
            <person name="Rojo D."/>
            <person name="Ciordia S."/>
            <person name="Mena M.D.C."/>
            <person name="Ferrer M."/>
            <person name="Messina E."/>
            <person name="Smedile F."/>
            <person name="La Spada G."/>
            <person name="La Cono V."/>
            <person name="Yakimov M.M."/>
        </authorList>
    </citation>
    <scope>NUCLEOTIDE SEQUENCE [LARGE SCALE GENOMIC DNA]</scope>
    <source>
        <strain evidence="3">AArc-Mg</strain>
    </source>
</reference>
<evidence type="ECO:0000256" key="1">
    <source>
        <dbReference type="SAM" id="Phobius"/>
    </source>
</evidence>
<sequence length="186" mass="20321">MNAAQTGVVVGGLLLAALLVGVSVVVLKRRGSTPRSELRRACDARLAETHTERRTHLERPPTIRELAVVDRVDDGSVYAPVVRVDLGTADTPGMKLVFEYVASVLEAICPELADEHVERYDLEFTFGPSGLVVSGECRRVSIPASLADRLVENEGFRPFDLRRAVERAEDDPASAARLWVPCSDAR</sequence>
<dbReference type="GeneID" id="37641089"/>
<evidence type="ECO:0000313" key="2">
    <source>
        <dbReference type="EMBL" id="AXR80631.1"/>
    </source>
</evidence>
<keyword evidence="3" id="KW-1185">Reference proteome</keyword>
<name>A0A346PM86_9EURY</name>
<accession>A0A346PM86</accession>